<dbReference type="Pfam" id="PF04101">
    <property type="entry name" value="Glyco_tran_28_C"/>
    <property type="match status" value="1"/>
</dbReference>
<organism evidence="7">
    <name type="scientific">marine sediment metagenome</name>
    <dbReference type="NCBI Taxonomy" id="412755"/>
    <lineage>
        <taxon>unclassified sequences</taxon>
        <taxon>metagenomes</taxon>
        <taxon>ecological metagenomes</taxon>
    </lineage>
</organism>
<dbReference type="AlphaFoldDB" id="A0A0F9WCZ1"/>
<gene>
    <name evidence="7" type="ORF">LCGC14_0296470</name>
</gene>
<dbReference type="Gene3D" id="3.40.50.2000">
    <property type="entry name" value="Glycogen Phosphorylase B"/>
    <property type="match status" value="1"/>
</dbReference>
<dbReference type="InterPro" id="IPR007235">
    <property type="entry name" value="Glyco_trans_28_C"/>
</dbReference>
<keyword evidence="5" id="KW-0256">Endoplasmic reticulum</keyword>
<comment type="subcellular location">
    <subcellularLocation>
        <location evidence="1">Endoplasmic reticulum</location>
    </subcellularLocation>
</comment>
<comment type="caution">
    <text evidence="7">The sequence shown here is derived from an EMBL/GenBank/DDBJ whole genome shotgun (WGS) entry which is preliminary data.</text>
</comment>
<name>A0A0F9WCZ1_9ZZZZ</name>
<evidence type="ECO:0000256" key="3">
    <source>
        <dbReference type="ARBA" id="ARBA00022676"/>
    </source>
</evidence>
<evidence type="ECO:0000256" key="5">
    <source>
        <dbReference type="ARBA" id="ARBA00022824"/>
    </source>
</evidence>
<accession>A0A0F9WCZ1</accession>
<protein>
    <recommendedName>
        <fullName evidence="6">Glycosyl transferase family 28 C-terminal domain-containing protein</fullName>
    </recommendedName>
</protein>
<evidence type="ECO:0000256" key="1">
    <source>
        <dbReference type="ARBA" id="ARBA00004240"/>
    </source>
</evidence>
<dbReference type="PANTHER" id="PTHR12867:SF6">
    <property type="entry name" value="N-ACETYLGLUCOSAMINYLDIPHOSPHODOLICHOL N-ACETYLGLUCOSAMINYLTRANSFERASE"/>
    <property type="match status" value="1"/>
</dbReference>
<dbReference type="GO" id="GO:0006488">
    <property type="term" value="P:dolichol-linked oligosaccharide biosynthetic process"/>
    <property type="evidence" value="ECO:0007669"/>
    <property type="project" value="InterPro"/>
</dbReference>
<dbReference type="GO" id="GO:0016758">
    <property type="term" value="F:hexosyltransferase activity"/>
    <property type="evidence" value="ECO:0007669"/>
    <property type="project" value="InterPro"/>
</dbReference>
<dbReference type="InterPro" id="IPR039042">
    <property type="entry name" value="Alg13-like"/>
</dbReference>
<evidence type="ECO:0000256" key="4">
    <source>
        <dbReference type="ARBA" id="ARBA00022679"/>
    </source>
</evidence>
<feature type="domain" description="Glycosyl transferase family 28 C-terminal" evidence="6">
    <location>
        <begin position="1"/>
        <end position="137"/>
    </location>
</feature>
<evidence type="ECO:0000259" key="6">
    <source>
        <dbReference type="Pfam" id="PF04101"/>
    </source>
</evidence>
<evidence type="ECO:0000313" key="7">
    <source>
        <dbReference type="EMBL" id="KKN83711.1"/>
    </source>
</evidence>
<dbReference type="GO" id="GO:0005783">
    <property type="term" value="C:endoplasmic reticulum"/>
    <property type="evidence" value="ECO:0007669"/>
    <property type="project" value="UniProtKB-SubCell"/>
</dbReference>
<comment type="similarity">
    <text evidence="2">Belongs to the glycosyltransferase 28 family.</text>
</comment>
<dbReference type="EMBL" id="LAZR01000181">
    <property type="protein sequence ID" value="KKN83711.1"/>
    <property type="molecule type" value="Genomic_DNA"/>
</dbReference>
<keyword evidence="3" id="KW-0328">Glycosyltransferase</keyword>
<reference evidence="7" key="1">
    <citation type="journal article" date="2015" name="Nature">
        <title>Complex archaea that bridge the gap between prokaryotes and eukaryotes.</title>
        <authorList>
            <person name="Spang A."/>
            <person name="Saw J.H."/>
            <person name="Jorgensen S.L."/>
            <person name="Zaremba-Niedzwiedzka K."/>
            <person name="Martijn J."/>
            <person name="Lind A.E."/>
            <person name="van Eijk R."/>
            <person name="Schleper C."/>
            <person name="Guy L."/>
            <person name="Ettema T.J."/>
        </authorList>
    </citation>
    <scope>NUCLEOTIDE SEQUENCE</scope>
</reference>
<dbReference type="SUPFAM" id="SSF53756">
    <property type="entry name" value="UDP-Glycosyltransferase/glycogen phosphorylase"/>
    <property type="match status" value="1"/>
</dbReference>
<evidence type="ECO:0000256" key="2">
    <source>
        <dbReference type="ARBA" id="ARBA00006962"/>
    </source>
</evidence>
<sequence>MIFVTVGTQLSFDRLVKQAENWALENNYTDIVFQVGSKGYKPLTGRSFEFISGKEADDYFNEASVVIGHAGMGTILSCLSEGKPLVVMPRLYTLNEHRNDHQLATYTKLKYLDGLFPADDELTLNNAINDALKSNSKSHAFNSRAPVEITDYIKSRIYSF</sequence>
<keyword evidence="4" id="KW-0808">Transferase</keyword>
<dbReference type="PANTHER" id="PTHR12867">
    <property type="entry name" value="GLYCOSYL TRANSFERASE-RELATED"/>
    <property type="match status" value="1"/>
</dbReference>
<proteinExistence type="inferred from homology"/>